<reference evidence="2" key="1">
    <citation type="submission" date="2017-03" db="EMBL/GenBank/DDBJ databases">
        <title>Phytopthora megakarya and P. palmivora, two closely related causual agents of cacao black pod achieved similar genome size and gene model numbers by different mechanisms.</title>
        <authorList>
            <person name="Ali S."/>
            <person name="Shao J."/>
            <person name="Larry D.J."/>
            <person name="Kronmiller B."/>
            <person name="Shen D."/>
            <person name="Strem M.D."/>
            <person name="Melnick R.L."/>
            <person name="Guiltinan M.J."/>
            <person name="Tyler B.M."/>
            <person name="Meinhardt L.W."/>
            <person name="Bailey B.A."/>
        </authorList>
    </citation>
    <scope>NUCLEOTIDE SEQUENCE [LARGE SCALE GENOMIC DNA]</scope>
    <source>
        <strain evidence="2">zdho120</strain>
    </source>
</reference>
<protein>
    <submittedName>
        <fullName evidence="1">Uncharacterized protein</fullName>
    </submittedName>
</protein>
<gene>
    <name evidence="1" type="ORF">PHMEG_00031439</name>
</gene>
<name>A0A225UWQ7_9STRA</name>
<keyword evidence="2" id="KW-1185">Reference proteome</keyword>
<organism evidence="1 2">
    <name type="scientific">Phytophthora megakarya</name>
    <dbReference type="NCBI Taxonomy" id="4795"/>
    <lineage>
        <taxon>Eukaryota</taxon>
        <taxon>Sar</taxon>
        <taxon>Stramenopiles</taxon>
        <taxon>Oomycota</taxon>
        <taxon>Peronosporomycetes</taxon>
        <taxon>Peronosporales</taxon>
        <taxon>Peronosporaceae</taxon>
        <taxon>Phytophthora</taxon>
    </lineage>
</organism>
<evidence type="ECO:0000313" key="2">
    <source>
        <dbReference type="Proteomes" id="UP000198211"/>
    </source>
</evidence>
<proteinExistence type="predicted"/>
<sequence length="199" mass="22606">MNEAKAYVADQVRCWERELRERVLPPRVRYTWLNVGRDFEPWWTAVIATSRHFEGRTTSAALDEAWISDLQLVRSELSTAQAVTQIDCVARIQTLLVEVGFSCRNVIPKWFRSRSSKIAPSAVRMAVEGVQHLQATELIEWRLVAFRVTFQVLSIQDEQLSIQDHQADDADGDLLMTDLEAGLLGRGLSWNSECLACEG</sequence>
<comment type="caution">
    <text evidence="1">The sequence shown here is derived from an EMBL/GenBank/DDBJ whole genome shotgun (WGS) entry which is preliminary data.</text>
</comment>
<dbReference type="AlphaFoldDB" id="A0A225UWQ7"/>
<dbReference type="Proteomes" id="UP000198211">
    <property type="component" value="Unassembled WGS sequence"/>
</dbReference>
<dbReference type="EMBL" id="NBNE01009939">
    <property type="protein sequence ID" value="OWY97915.1"/>
    <property type="molecule type" value="Genomic_DNA"/>
</dbReference>
<evidence type="ECO:0000313" key="1">
    <source>
        <dbReference type="EMBL" id="OWY97915.1"/>
    </source>
</evidence>
<accession>A0A225UWQ7</accession>